<sequence length="525" mass="59957">MSPPTPPTQMGNPLGTSWWLKLAYFNILSMGVVVSFIHHGIKNLSKGEQSLYFFLALFVWRYLRFCVNIIGFWSYKAAPVPKSNANYYPGRDVTVVIPTVDPLGVDFYECLTSCARNGPRKIIVVTAGEALYAQTLSAVAPVMEQFPLIHFLVTRTNIANKREQVAHVIRYINTPIAVLIDDHVFWNSQDLLKSMLAPFEDSQVGIVGTNKRVRRLEGLSVWRRFWNMLGCLYLDRHNFEIRATNAIDGGVFVISGRTVGIRTCILEDKAFQAGYLHEMFFFGLLGPLHPDDDNYITRYMVNNGWKIKIQYTKEAEIETTVGVGEPVHTKFLGQCRRWVRTTWRSNTASLFTEGTVWATQPYCVYAVYLTSFTNFALFTDAALVYLFTKSSWYTDAAEPKYALAALLSWIIFSKTVKVFRYFSTYPQDIWLFPAYVLFAYFHSFIKLWALFTFWDYAWSGRNLAALTEGEKNDDDDQKDELDLPPMDISYDEDISDLDIGESLAPVPLNPMFSLADQQPATIIKA</sequence>
<dbReference type="Proteomes" id="UP001303222">
    <property type="component" value="Unassembled WGS sequence"/>
</dbReference>
<dbReference type="InterPro" id="IPR052427">
    <property type="entry name" value="Glycosyltrans_GT2/GT47"/>
</dbReference>
<comment type="caution">
    <text evidence="9">The sequence shown here is derived from an EMBL/GenBank/DDBJ whole genome shotgun (WGS) entry which is preliminary data.</text>
</comment>
<feature type="transmembrane region" description="Helical" evidence="8">
    <location>
        <begin position="400"/>
        <end position="423"/>
    </location>
</feature>
<feature type="transmembrane region" description="Helical" evidence="8">
    <location>
        <begin position="365"/>
        <end position="388"/>
    </location>
</feature>
<keyword evidence="2" id="KW-0328">Glycosyltransferase</keyword>
<evidence type="ECO:0000256" key="5">
    <source>
        <dbReference type="ARBA" id="ARBA00022989"/>
    </source>
</evidence>
<keyword evidence="3" id="KW-0808">Transferase</keyword>
<keyword evidence="5 8" id="KW-1133">Transmembrane helix</keyword>
<keyword evidence="10" id="KW-1185">Reference proteome</keyword>
<evidence type="ECO:0000256" key="7">
    <source>
        <dbReference type="ARBA" id="ARBA00023180"/>
    </source>
</evidence>
<evidence type="ECO:0000256" key="6">
    <source>
        <dbReference type="ARBA" id="ARBA00023136"/>
    </source>
</evidence>
<comment type="subcellular location">
    <subcellularLocation>
        <location evidence="1">Membrane</location>
    </subcellularLocation>
</comment>
<accession>A0AAN6SBC9</accession>
<evidence type="ECO:0000256" key="4">
    <source>
        <dbReference type="ARBA" id="ARBA00022692"/>
    </source>
</evidence>
<proteinExistence type="predicted"/>
<name>A0AAN6SBC9_9PEZI</name>
<protein>
    <submittedName>
        <fullName evidence="9">Glycosyltransferase like family 2-domain-containing protein</fullName>
    </submittedName>
</protein>
<dbReference type="GO" id="GO:0016757">
    <property type="term" value="F:glycosyltransferase activity"/>
    <property type="evidence" value="ECO:0007669"/>
    <property type="project" value="UniProtKB-KW"/>
</dbReference>
<reference evidence="9" key="2">
    <citation type="submission" date="2023-06" db="EMBL/GenBank/DDBJ databases">
        <authorList>
            <consortium name="Lawrence Berkeley National Laboratory"/>
            <person name="Mondo S.J."/>
            <person name="Hensen N."/>
            <person name="Bonometti L."/>
            <person name="Westerberg I."/>
            <person name="Brannstrom I.O."/>
            <person name="Guillou S."/>
            <person name="Cros-Aarteil S."/>
            <person name="Calhoun S."/>
            <person name="Haridas S."/>
            <person name="Kuo A."/>
            <person name="Pangilinan J."/>
            <person name="Riley R."/>
            <person name="Labutti K."/>
            <person name="Andreopoulos B."/>
            <person name="Lipzen A."/>
            <person name="Chen C."/>
            <person name="Yanf M."/>
            <person name="Daum C."/>
            <person name="Ng V."/>
            <person name="Clum A."/>
            <person name="Steindorff A."/>
            <person name="Ohm R."/>
            <person name="Martin F."/>
            <person name="Silar P."/>
            <person name="Natvig D."/>
            <person name="Lalanne C."/>
            <person name="Gautier V."/>
            <person name="Ament-Velasquez S.L."/>
            <person name="Kruys A."/>
            <person name="Hutchinson M.I."/>
            <person name="Powell A.J."/>
            <person name="Barry K."/>
            <person name="Miller A.N."/>
            <person name="Grigoriev I.V."/>
            <person name="Debuchy R."/>
            <person name="Gladieux P."/>
            <person name="Thoren M.H."/>
            <person name="Johannesson H."/>
        </authorList>
    </citation>
    <scope>NUCLEOTIDE SEQUENCE</scope>
    <source>
        <strain evidence="9">CBS 626.80</strain>
    </source>
</reference>
<dbReference type="Pfam" id="PF13641">
    <property type="entry name" value="Glyco_tranf_2_3"/>
    <property type="match status" value="1"/>
</dbReference>
<evidence type="ECO:0000256" key="3">
    <source>
        <dbReference type="ARBA" id="ARBA00022679"/>
    </source>
</evidence>
<keyword evidence="6 8" id="KW-0472">Membrane</keyword>
<evidence type="ECO:0000256" key="1">
    <source>
        <dbReference type="ARBA" id="ARBA00004370"/>
    </source>
</evidence>
<dbReference type="PANTHER" id="PTHR47844">
    <property type="entry name" value="SYNTHASE CPS1, PUTATIVE (AFU_ORTHOLOGUE AFUA_7G02500)-RELATED"/>
    <property type="match status" value="1"/>
</dbReference>
<reference evidence="9" key="1">
    <citation type="journal article" date="2023" name="Mol. Phylogenet. Evol.">
        <title>Genome-scale phylogeny and comparative genomics of the fungal order Sordariales.</title>
        <authorList>
            <person name="Hensen N."/>
            <person name="Bonometti L."/>
            <person name="Westerberg I."/>
            <person name="Brannstrom I.O."/>
            <person name="Guillou S."/>
            <person name="Cros-Aarteil S."/>
            <person name="Calhoun S."/>
            <person name="Haridas S."/>
            <person name="Kuo A."/>
            <person name="Mondo S."/>
            <person name="Pangilinan J."/>
            <person name="Riley R."/>
            <person name="LaButti K."/>
            <person name="Andreopoulos B."/>
            <person name="Lipzen A."/>
            <person name="Chen C."/>
            <person name="Yan M."/>
            <person name="Daum C."/>
            <person name="Ng V."/>
            <person name="Clum A."/>
            <person name="Steindorff A."/>
            <person name="Ohm R.A."/>
            <person name="Martin F."/>
            <person name="Silar P."/>
            <person name="Natvig D.O."/>
            <person name="Lalanne C."/>
            <person name="Gautier V."/>
            <person name="Ament-Velasquez S.L."/>
            <person name="Kruys A."/>
            <person name="Hutchinson M.I."/>
            <person name="Powell A.J."/>
            <person name="Barry K."/>
            <person name="Miller A.N."/>
            <person name="Grigoriev I.V."/>
            <person name="Debuchy R."/>
            <person name="Gladieux P."/>
            <person name="Hiltunen Thoren M."/>
            <person name="Johannesson H."/>
        </authorList>
    </citation>
    <scope>NUCLEOTIDE SEQUENCE</scope>
    <source>
        <strain evidence="9">CBS 626.80</strain>
    </source>
</reference>
<evidence type="ECO:0000256" key="8">
    <source>
        <dbReference type="SAM" id="Phobius"/>
    </source>
</evidence>
<organism evidence="9 10">
    <name type="scientific">Pseudoneurospora amorphoporcata</name>
    <dbReference type="NCBI Taxonomy" id="241081"/>
    <lineage>
        <taxon>Eukaryota</taxon>
        <taxon>Fungi</taxon>
        <taxon>Dikarya</taxon>
        <taxon>Ascomycota</taxon>
        <taxon>Pezizomycotina</taxon>
        <taxon>Sordariomycetes</taxon>
        <taxon>Sordariomycetidae</taxon>
        <taxon>Sordariales</taxon>
        <taxon>Sordariaceae</taxon>
        <taxon>Pseudoneurospora</taxon>
    </lineage>
</organism>
<feature type="transmembrane region" description="Helical" evidence="8">
    <location>
        <begin position="51"/>
        <end position="75"/>
    </location>
</feature>
<keyword evidence="7" id="KW-0325">Glycoprotein</keyword>
<evidence type="ECO:0000256" key="2">
    <source>
        <dbReference type="ARBA" id="ARBA00022676"/>
    </source>
</evidence>
<dbReference type="GO" id="GO:0016020">
    <property type="term" value="C:membrane"/>
    <property type="evidence" value="ECO:0007669"/>
    <property type="project" value="UniProtKB-SubCell"/>
</dbReference>
<dbReference type="InterPro" id="IPR029044">
    <property type="entry name" value="Nucleotide-diphossugar_trans"/>
</dbReference>
<dbReference type="SUPFAM" id="SSF53448">
    <property type="entry name" value="Nucleotide-diphospho-sugar transferases"/>
    <property type="match status" value="1"/>
</dbReference>
<dbReference type="PANTHER" id="PTHR47844:SF1">
    <property type="entry name" value="EXOSTOSIN-LIKE 2"/>
    <property type="match status" value="1"/>
</dbReference>
<feature type="transmembrane region" description="Helical" evidence="8">
    <location>
        <begin position="429"/>
        <end position="451"/>
    </location>
</feature>
<dbReference type="Gene3D" id="3.90.550.10">
    <property type="entry name" value="Spore Coat Polysaccharide Biosynthesis Protein SpsA, Chain A"/>
    <property type="match status" value="1"/>
</dbReference>
<feature type="transmembrane region" description="Helical" evidence="8">
    <location>
        <begin position="20"/>
        <end position="39"/>
    </location>
</feature>
<dbReference type="AlphaFoldDB" id="A0AAN6SBC9"/>
<dbReference type="EMBL" id="MU859291">
    <property type="protein sequence ID" value="KAK3948002.1"/>
    <property type="molecule type" value="Genomic_DNA"/>
</dbReference>
<gene>
    <name evidence="9" type="ORF">QBC32DRAFT_222978</name>
</gene>
<evidence type="ECO:0000313" key="10">
    <source>
        <dbReference type="Proteomes" id="UP001303222"/>
    </source>
</evidence>
<keyword evidence="4 8" id="KW-0812">Transmembrane</keyword>
<evidence type="ECO:0000313" key="9">
    <source>
        <dbReference type="EMBL" id="KAK3948002.1"/>
    </source>
</evidence>